<dbReference type="FunFam" id="3.40.190.10:FF:000741">
    <property type="entry name" value="Uncharacterized protein"/>
    <property type="match status" value="1"/>
</dbReference>
<evidence type="ECO:0000256" key="17">
    <source>
        <dbReference type="ARBA" id="ARBA00023286"/>
    </source>
</evidence>
<dbReference type="SMART" id="SM00918">
    <property type="entry name" value="Lig_chan-Glu_bd"/>
    <property type="match status" value="1"/>
</dbReference>
<dbReference type="Ensembl" id="ENSJHYT00000026579.1">
    <property type="protein sequence ID" value="ENSJHYP00000022021.1"/>
    <property type="gene ID" value="ENSJHYG00000016607.1"/>
</dbReference>
<keyword evidence="28" id="KW-1185">Reference proteome</keyword>
<dbReference type="GO" id="GO:0035235">
    <property type="term" value="P:ionotropic glutamate receptor signaling pathway"/>
    <property type="evidence" value="ECO:0007669"/>
    <property type="project" value="UniProtKB-ARBA"/>
</dbReference>
<feature type="domain" description="Ionotropic glutamate receptor L-glutamate and glycine-binding" evidence="26">
    <location>
        <begin position="435"/>
        <end position="490"/>
    </location>
</feature>
<dbReference type="SUPFAM" id="SSF53822">
    <property type="entry name" value="Periplasmic binding protein-like I"/>
    <property type="match status" value="1"/>
</dbReference>
<keyword evidence="16 23" id="KW-0628">Postsynaptic cell membrane</keyword>
<evidence type="ECO:0000256" key="12">
    <source>
        <dbReference type="ARBA" id="ARBA00023136"/>
    </source>
</evidence>
<comment type="function">
    <text evidence="23">Receptor for glutamate that functions as a ligand-gated ion channel in the central nervous system and plays an important role in excitatory synaptic transmission. L-glutamate acts as an excitatory neurotransmitter at many synapses in the central nervous system.</text>
</comment>
<evidence type="ECO:0000259" key="25">
    <source>
        <dbReference type="SMART" id="SM00079"/>
    </source>
</evidence>
<feature type="transmembrane region" description="Helical" evidence="23">
    <location>
        <begin position="802"/>
        <end position="826"/>
    </location>
</feature>
<evidence type="ECO:0000256" key="11">
    <source>
        <dbReference type="ARBA" id="ARBA00023065"/>
    </source>
</evidence>
<dbReference type="Gene3D" id="3.40.190.10">
    <property type="entry name" value="Periplasmic binding protein-like II"/>
    <property type="match status" value="3"/>
</dbReference>
<feature type="transmembrane region" description="Helical" evidence="23">
    <location>
        <begin position="551"/>
        <end position="569"/>
    </location>
</feature>
<dbReference type="Gene3D" id="1.10.287.70">
    <property type="match status" value="1"/>
</dbReference>
<evidence type="ECO:0000256" key="10">
    <source>
        <dbReference type="ARBA" id="ARBA00023018"/>
    </source>
</evidence>
<evidence type="ECO:0000259" key="26">
    <source>
        <dbReference type="SMART" id="SM00918"/>
    </source>
</evidence>
<feature type="site" description="Interaction with the cone snail toxin Con-ikot-ikot" evidence="21">
    <location>
        <position position="683"/>
    </location>
</feature>
<dbReference type="CDD" id="cd13719">
    <property type="entry name" value="PBP2_iGluR_NMDA_Nr1"/>
    <property type="match status" value="1"/>
</dbReference>
<evidence type="ECO:0000256" key="8">
    <source>
        <dbReference type="ARBA" id="ARBA00022842"/>
    </source>
</evidence>
<evidence type="ECO:0000256" key="4">
    <source>
        <dbReference type="ARBA" id="ARBA00022475"/>
    </source>
</evidence>
<keyword evidence="10 23" id="KW-0770">Synapse</keyword>
<keyword evidence="3 23" id="KW-0813">Transport</keyword>
<dbReference type="GO" id="GO:0038023">
    <property type="term" value="F:signaling receptor activity"/>
    <property type="evidence" value="ECO:0007669"/>
    <property type="project" value="InterPro"/>
</dbReference>
<dbReference type="InterPro" id="IPR001508">
    <property type="entry name" value="Iono_Glu_rcpt_met"/>
</dbReference>
<dbReference type="Pfam" id="PF00060">
    <property type="entry name" value="Lig_chan"/>
    <property type="match status" value="1"/>
</dbReference>
<reference evidence="27" key="1">
    <citation type="submission" date="2025-08" db="UniProtKB">
        <authorList>
            <consortium name="Ensembl"/>
        </authorList>
    </citation>
    <scope>IDENTIFICATION</scope>
</reference>
<feature type="chain" id="PRO_5034767707" description="Glutamate receptor" evidence="23">
    <location>
        <begin position="19"/>
        <end position="956"/>
    </location>
</feature>
<feature type="disulfide bond" evidence="22">
    <location>
        <begin position="733"/>
        <end position="787"/>
    </location>
</feature>
<dbReference type="FunFam" id="3.40.190.10:FF:000010">
    <property type="entry name" value="glutamate receptor ionotropic, NMDA 1 isoform X1"/>
    <property type="match status" value="1"/>
</dbReference>
<dbReference type="OMA" id="FANNTPD"/>
<evidence type="ECO:0000313" key="27">
    <source>
        <dbReference type="Ensembl" id="ENSJHYP00000022021.1"/>
    </source>
</evidence>
<keyword evidence="18 23" id="KW-0407">Ion channel</keyword>
<dbReference type="Pfam" id="PF01094">
    <property type="entry name" value="ANF_receptor"/>
    <property type="match status" value="1"/>
</dbReference>
<keyword evidence="5 23" id="KW-0812">Transmembrane</keyword>
<evidence type="ECO:0000256" key="7">
    <source>
        <dbReference type="ARBA" id="ARBA00022837"/>
    </source>
</evidence>
<name>A0A8C5JRN7_JUNHY</name>
<evidence type="ECO:0000256" key="20">
    <source>
        <dbReference type="PIRSR" id="PIRSR601508-1"/>
    </source>
</evidence>
<dbReference type="PANTHER" id="PTHR18966">
    <property type="entry name" value="IONOTROPIC GLUTAMATE RECEPTOR"/>
    <property type="match status" value="1"/>
</dbReference>
<evidence type="ECO:0000256" key="3">
    <source>
        <dbReference type="ARBA" id="ARBA00022448"/>
    </source>
</evidence>
<feature type="site" description="Interaction with the cone snail toxin Con-ikot-ikot" evidence="21">
    <location>
        <position position="767"/>
    </location>
</feature>
<dbReference type="InterPro" id="IPR049873">
    <property type="entry name" value="NMDA1-like_N"/>
</dbReference>
<keyword evidence="12 23" id="KW-0472">Membrane</keyword>
<dbReference type="CDD" id="cd06379">
    <property type="entry name" value="PBP1_iGluR_NMDA_NR1"/>
    <property type="match status" value="1"/>
</dbReference>
<dbReference type="PRINTS" id="PR00177">
    <property type="entry name" value="NMDARECEPTOR"/>
</dbReference>
<protein>
    <recommendedName>
        <fullName evidence="23">Glutamate receptor</fullName>
    </recommendedName>
</protein>
<dbReference type="FunFam" id="3.40.190.10:FF:000025">
    <property type="entry name" value="glutamate receptor ionotropic, NMDA 1 isoform X3"/>
    <property type="match status" value="1"/>
</dbReference>
<dbReference type="Proteomes" id="UP000694408">
    <property type="component" value="Unplaced"/>
</dbReference>
<evidence type="ECO:0000256" key="22">
    <source>
        <dbReference type="PIRSR" id="PIRSR601508-3"/>
    </source>
</evidence>
<dbReference type="Pfam" id="PF10613">
    <property type="entry name" value="Lig_chan-Glu_bd"/>
    <property type="match status" value="1"/>
</dbReference>
<dbReference type="InterPro" id="IPR001828">
    <property type="entry name" value="ANF_lig-bd_rcpt"/>
</dbReference>
<keyword evidence="11 23" id="KW-0406">Ion transport</keyword>
<feature type="domain" description="Ionotropic glutamate receptor C-terminal" evidence="25">
    <location>
        <begin position="421"/>
        <end position="784"/>
    </location>
</feature>
<feature type="binding site" evidence="20">
    <location>
        <position position="507"/>
    </location>
    <ligand>
        <name>L-glutamate</name>
        <dbReference type="ChEBI" id="CHEBI:29985"/>
    </ligand>
</feature>
<dbReference type="SUPFAM" id="SSF81324">
    <property type="entry name" value="Voltage-gated potassium channels"/>
    <property type="match status" value="1"/>
</dbReference>
<evidence type="ECO:0000256" key="6">
    <source>
        <dbReference type="ARBA" id="ARBA00022729"/>
    </source>
</evidence>
<keyword evidence="8" id="KW-0460">Magnesium</keyword>
<dbReference type="AlphaFoldDB" id="A0A8C5JRN7"/>
<dbReference type="FunFam" id="1.10.287.70:FF:000087">
    <property type="entry name" value="glutamate receptor ionotropic, NMDA 1 isoform X4"/>
    <property type="match status" value="1"/>
</dbReference>
<feature type="signal peptide" evidence="23">
    <location>
        <begin position="1"/>
        <end position="18"/>
    </location>
</feature>
<evidence type="ECO:0000256" key="9">
    <source>
        <dbReference type="ARBA" id="ARBA00022989"/>
    </source>
</evidence>
<comment type="subcellular location">
    <subcellularLocation>
        <location evidence="1">Cell membrane</location>
        <topology evidence="1">Multi-pass membrane protein</topology>
    </subcellularLocation>
    <subcellularLocation>
        <location evidence="23">Postsynaptic cell membrane</location>
        <topology evidence="23">Multi-pass membrane protein</topology>
    </subcellularLocation>
    <subcellularLocation>
        <location evidence="19">Postsynaptic density membrane</location>
    </subcellularLocation>
</comment>
<evidence type="ECO:0000313" key="28">
    <source>
        <dbReference type="Proteomes" id="UP000694408"/>
    </source>
</evidence>
<keyword evidence="6 23" id="KW-0732">Signal</keyword>
<dbReference type="FunFam" id="3.40.50.2300:FF:000025">
    <property type="entry name" value="glutamate receptor ionotropic, NMDA 1 isoform X1"/>
    <property type="match status" value="1"/>
</dbReference>
<dbReference type="InterPro" id="IPR049872">
    <property type="entry name" value="NMDA1-like_ligand-bd"/>
</dbReference>
<organism evidence="27 28">
    <name type="scientific">Junco hyemalis</name>
    <name type="common">Dark-eyed junco</name>
    <dbReference type="NCBI Taxonomy" id="40217"/>
    <lineage>
        <taxon>Eukaryota</taxon>
        <taxon>Metazoa</taxon>
        <taxon>Chordata</taxon>
        <taxon>Craniata</taxon>
        <taxon>Vertebrata</taxon>
        <taxon>Euteleostomi</taxon>
        <taxon>Archelosauria</taxon>
        <taxon>Archosauria</taxon>
        <taxon>Dinosauria</taxon>
        <taxon>Saurischia</taxon>
        <taxon>Theropoda</taxon>
        <taxon>Coelurosauria</taxon>
        <taxon>Aves</taxon>
        <taxon>Neognathae</taxon>
        <taxon>Neoaves</taxon>
        <taxon>Telluraves</taxon>
        <taxon>Australaves</taxon>
        <taxon>Passeriformes</taxon>
        <taxon>Passerellidae</taxon>
        <taxon>Junco</taxon>
    </lineage>
</organism>
<evidence type="ECO:0000256" key="14">
    <source>
        <dbReference type="ARBA" id="ARBA00023170"/>
    </source>
</evidence>
<keyword evidence="9 23" id="KW-1133">Transmembrane helix</keyword>
<evidence type="ECO:0000256" key="13">
    <source>
        <dbReference type="ARBA" id="ARBA00023157"/>
    </source>
</evidence>
<feature type="region of interest" description="Disordered" evidence="24">
    <location>
        <begin position="879"/>
        <end position="943"/>
    </location>
</feature>
<dbReference type="InterPro" id="IPR001320">
    <property type="entry name" value="Iontro_rcpt_C"/>
</dbReference>
<dbReference type="Gene3D" id="3.40.50.2300">
    <property type="match status" value="2"/>
</dbReference>
<evidence type="ECO:0000256" key="16">
    <source>
        <dbReference type="ARBA" id="ARBA00023257"/>
    </source>
</evidence>
<feature type="binding site" evidence="20">
    <location>
        <position position="512"/>
    </location>
    <ligand>
        <name>L-glutamate</name>
        <dbReference type="ChEBI" id="CHEBI:29985"/>
    </ligand>
</feature>
<evidence type="ECO:0000256" key="15">
    <source>
        <dbReference type="ARBA" id="ARBA00023180"/>
    </source>
</evidence>
<comment type="similarity">
    <text evidence="2">Belongs to the glutamate-gated ion channel (TC 1.A.10.1) family. NR1/GRIN1 subfamily.</text>
</comment>
<sequence>MSTMRLLLLALLFSSSFARAGCDPKIVNIGAVLSTKKHEQIFREAVNQANKRHGTWKLQLNATSVTHKPNAIQMALSVCEDLISSQVYAILVSHPPAPNDHLTPTPVSYTAGFYRIPVIGLTTRMSIYSDKSIHLSFLRTVPPYSHQANVWFEMMRVFNWNHVILIVSDDHEGRAAQKKLETLLEEKESKAEKVLQFDPGTKNVTALLLEAKELEARVIILSASEDDAATVYRSAAMLNMTGSGYVWLVGEREISGNALRYAPDGVIGLQLINGKNESAHISDAVAVVAQAVHDLFEKENITDPPRGCVGNTNIWKTGPLFKRVLMSSKYSEGVTGRVEFNEDGDRKFANYSIMNLQNRKLVQVGIYNGSNVLTNDRKIIWPGGETEKPQGYQMSTKLKVVPSHMEPEPWGGCCPWGQGDAVGVPGWGCPHSWPPCPTPGRPTVALCCYGFCIDLLIRLAGVMNFTYEVHLVADGKFGTQERVSLGRWVEGQWQGSDPADMIVAPLTINNERAQYIEFSKPFKYQGLTILVKKEIPRSTLDSFMQPFQSTLWLLVGLSVHVVAVMLYLLDRFSPFGRFKVNSEEEEEDALTLSSAMWFSWGVLLNSGIGEGAPRSFSARILGMVWAGFAMIIVASYTANLAAFLVLDRPEERITGINDPRLRNPSDKFIYATVKQSSVDIYFRRQVELSTMYRHMEKHNYESAAEAIQAVRDNKLHAFIWDSAVLEFEASQKCDLVTTGELFFRSGFGIGMRKDSPWKQNVSLAILKSHENGFMEDLDKTWVRYQECDSRSNAPATLTFENMAGVFMLVAGGIVAGIFLIFIEIAYKRHKDARRKQMQLAFAAVNVWRKNLQDRKSGRAEPDPKKKATFRSITSTLASSFKRRRSSKDTPCRMVPQECQRDRLAPWSQDSPGKLPPHSERPSAHHHPSCTASPRHIIPTAPGGDACVPHRQLLQLE</sequence>
<keyword evidence="15" id="KW-0325">Glycoprotein</keyword>
<dbReference type="GO" id="GO:0098839">
    <property type="term" value="C:postsynaptic density membrane"/>
    <property type="evidence" value="ECO:0007669"/>
    <property type="project" value="UniProtKB-SubCell"/>
</dbReference>
<evidence type="ECO:0000256" key="18">
    <source>
        <dbReference type="ARBA" id="ARBA00023303"/>
    </source>
</evidence>
<keyword evidence="13 22" id="KW-1015">Disulfide bond</keyword>
<dbReference type="InterPro" id="IPR015683">
    <property type="entry name" value="Ionotropic_Glu_rcpt"/>
</dbReference>
<dbReference type="InterPro" id="IPR019594">
    <property type="entry name" value="Glu/Gly-bd"/>
</dbReference>
<evidence type="ECO:0000256" key="21">
    <source>
        <dbReference type="PIRSR" id="PIRSR601508-2"/>
    </source>
</evidence>
<evidence type="ECO:0000256" key="2">
    <source>
        <dbReference type="ARBA" id="ARBA00005374"/>
    </source>
</evidence>
<dbReference type="InterPro" id="IPR028082">
    <property type="entry name" value="Peripla_BP_I"/>
</dbReference>
<keyword evidence="17 23" id="KW-1071">Ligand-gated ion channel</keyword>
<dbReference type="SUPFAM" id="SSF53850">
    <property type="entry name" value="Periplasmic binding protein-like II"/>
    <property type="match status" value="1"/>
</dbReference>
<keyword evidence="4 23" id="KW-1003">Cell membrane</keyword>
<feature type="site" description="Crucial to convey clamshell closure to channel opening" evidence="21">
    <location>
        <position position="653"/>
    </location>
</feature>
<keyword evidence="14 23" id="KW-0675">Receptor</keyword>
<feature type="binding site" evidence="20">
    <location>
        <position position="677"/>
    </location>
    <ligand>
        <name>L-glutamate</name>
        <dbReference type="ChEBI" id="CHEBI:29985"/>
    </ligand>
</feature>
<feature type="binding site" evidence="20">
    <location>
        <position position="505"/>
    </location>
    <ligand>
        <name>L-glutamate</name>
        <dbReference type="ChEBI" id="CHEBI:29985"/>
    </ligand>
</feature>
<dbReference type="FunFam" id="3.40.50.2300:FF:000053">
    <property type="entry name" value="glutamate receptor ionotropic, NMDA 1 isoform X2"/>
    <property type="match status" value="1"/>
</dbReference>
<feature type="transmembrane region" description="Helical" evidence="23">
    <location>
        <begin position="624"/>
        <end position="646"/>
    </location>
</feature>
<dbReference type="SMART" id="SM00079">
    <property type="entry name" value="PBPe"/>
    <property type="match status" value="1"/>
</dbReference>
<evidence type="ECO:0000256" key="5">
    <source>
        <dbReference type="ARBA" id="ARBA00022692"/>
    </source>
</evidence>
<accession>A0A8C5JRN7</accession>
<dbReference type="GO" id="GO:0017146">
    <property type="term" value="C:NMDA selective glutamate receptor complex"/>
    <property type="evidence" value="ECO:0007669"/>
    <property type="project" value="UniProtKB-ARBA"/>
</dbReference>
<dbReference type="GO" id="GO:0015276">
    <property type="term" value="F:ligand-gated monoatomic ion channel activity"/>
    <property type="evidence" value="ECO:0007669"/>
    <property type="project" value="InterPro"/>
</dbReference>
<evidence type="ECO:0000256" key="23">
    <source>
        <dbReference type="RuleBase" id="RU367118"/>
    </source>
</evidence>
<keyword evidence="7" id="KW-0106">Calcium</keyword>
<evidence type="ECO:0000256" key="1">
    <source>
        <dbReference type="ARBA" id="ARBA00004651"/>
    </source>
</evidence>
<reference evidence="27" key="2">
    <citation type="submission" date="2025-09" db="UniProtKB">
        <authorList>
            <consortium name="Ensembl"/>
        </authorList>
    </citation>
    <scope>IDENTIFICATION</scope>
</reference>
<proteinExistence type="inferred from homology"/>
<feature type="binding site" evidence="20">
    <location>
        <position position="721"/>
    </location>
    <ligand>
        <name>L-glutamate</name>
        <dbReference type="ChEBI" id="CHEBI:29985"/>
    </ligand>
</feature>
<evidence type="ECO:0000256" key="24">
    <source>
        <dbReference type="SAM" id="MobiDB-lite"/>
    </source>
</evidence>
<evidence type="ECO:0000256" key="19">
    <source>
        <dbReference type="ARBA" id="ARBA00034112"/>
    </source>
</evidence>